<dbReference type="InterPro" id="IPR009061">
    <property type="entry name" value="DNA-bd_dom_put_sf"/>
</dbReference>
<dbReference type="InterPro" id="IPR036388">
    <property type="entry name" value="WH-like_DNA-bd_sf"/>
</dbReference>
<evidence type="ECO:0000313" key="3">
    <source>
        <dbReference type="Proteomes" id="UP001162880"/>
    </source>
</evidence>
<protein>
    <submittedName>
        <fullName evidence="2">Helix-turn-helix domain-containing protein</fullName>
    </submittedName>
</protein>
<evidence type="ECO:0000313" key="2">
    <source>
        <dbReference type="EMBL" id="MCJ2180827.1"/>
    </source>
</evidence>
<dbReference type="InterPro" id="IPR041657">
    <property type="entry name" value="HTH_17"/>
</dbReference>
<evidence type="ECO:0000259" key="1">
    <source>
        <dbReference type="Pfam" id="PF12728"/>
    </source>
</evidence>
<gene>
    <name evidence="2" type="ORF">MTR64_19830</name>
</gene>
<dbReference type="RefSeq" id="WP_243996273.1">
    <property type="nucleotide sequence ID" value="NZ_JALHLE010000043.1"/>
</dbReference>
<dbReference type="Gene3D" id="1.10.10.10">
    <property type="entry name" value="Winged helix-like DNA-binding domain superfamily/Winged helix DNA-binding domain"/>
    <property type="match status" value="1"/>
</dbReference>
<dbReference type="SUPFAM" id="SSF46955">
    <property type="entry name" value="Putative DNA-binding domain"/>
    <property type="match status" value="1"/>
</dbReference>
<keyword evidence="3" id="KW-1185">Reference proteome</keyword>
<comment type="caution">
    <text evidence="2">The sequence shown here is derived from an EMBL/GenBank/DDBJ whole genome shotgun (WGS) entry which is preliminary data.</text>
</comment>
<dbReference type="Pfam" id="PF12728">
    <property type="entry name" value="HTH_17"/>
    <property type="match status" value="1"/>
</dbReference>
<name>A0ABT0B732_9SPHN</name>
<dbReference type="Proteomes" id="UP001162880">
    <property type="component" value="Unassembled WGS sequence"/>
</dbReference>
<sequence length="159" mass="17824">MPARRVNPNRVKLHRSYSVEELARCLDVHKNTVRHWQAKGLVPIDKGRPVLFQGAAVRDFLTKRNSSRKTPCSPGTLYCFRCREPRAPALGMVDFVPMRPGSGNLRAICECCETVMHRRVREVDIAKVMPGCTVQFTQGQPSLSGQTAPSLNCDFKRTG</sequence>
<dbReference type="EMBL" id="JALHLE010000043">
    <property type="protein sequence ID" value="MCJ2180827.1"/>
    <property type="molecule type" value="Genomic_DNA"/>
</dbReference>
<organism evidence="2 3">
    <name type="scientific">Novosphingobium album</name>
    <name type="common">ex Hu et al. 2023</name>
    <dbReference type="NCBI Taxonomy" id="2930093"/>
    <lineage>
        <taxon>Bacteria</taxon>
        <taxon>Pseudomonadati</taxon>
        <taxon>Pseudomonadota</taxon>
        <taxon>Alphaproteobacteria</taxon>
        <taxon>Sphingomonadales</taxon>
        <taxon>Sphingomonadaceae</taxon>
        <taxon>Novosphingobium</taxon>
    </lineage>
</organism>
<proteinExistence type="predicted"/>
<reference evidence="2" key="1">
    <citation type="submission" date="2022-03" db="EMBL/GenBank/DDBJ databases">
        <title>Identification of a novel bacterium isolated from mangrove sediments.</title>
        <authorList>
            <person name="Pan X."/>
        </authorList>
    </citation>
    <scope>NUCLEOTIDE SEQUENCE</scope>
    <source>
        <strain evidence="2">B2580</strain>
    </source>
</reference>
<accession>A0ABT0B732</accession>
<feature type="domain" description="Helix-turn-helix" evidence="1">
    <location>
        <begin position="17"/>
        <end position="64"/>
    </location>
</feature>